<dbReference type="RefSeq" id="WP_134248508.1">
    <property type="nucleotide sequence ID" value="NZ_SNQI01000003.1"/>
</dbReference>
<sequence length="305" mass="35865">MKFLLQNIILLSLFISCTRVNTKYSIPNIKDSIPTTISVLKTQKMLEGGYDLIGIEEIGKPFEIKNLKKKNDDYLIKTIIYNDSTQSVLEYEEEIIEIDDLELADIEKPIESNPNETSYELGNNDLRIYVDTTQILNMPNYKDNLELNENLQTKSSDILEYSNLVKNSYSKYYRESNDLKQAYPILIFNQSRLTIPINLKEGWVMMIQEAKDKEGEWKPIEYYEPFVICGNSFWSDILLPNHYAISKIYKYGGQFKTISRVKLLTNDKIYYSNEFNSFINEEQFSLPDYIKSKEKRNHHFFMIDS</sequence>
<name>A0A4Y8ASD3_9FLAO</name>
<dbReference type="EMBL" id="SNQI01000003">
    <property type="protein sequence ID" value="TEW74110.1"/>
    <property type="molecule type" value="Genomic_DNA"/>
</dbReference>
<evidence type="ECO:0008006" key="3">
    <source>
        <dbReference type="Google" id="ProtNLM"/>
    </source>
</evidence>
<organism evidence="1 2">
    <name type="scientific">Gramella jeungdoensis</name>
    <dbReference type="NCBI Taxonomy" id="708091"/>
    <lineage>
        <taxon>Bacteria</taxon>
        <taxon>Pseudomonadati</taxon>
        <taxon>Bacteroidota</taxon>
        <taxon>Flavobacteriia</taxon>
        <taxon>Flavobacteriales</taxon>
        <taxon>Flavobacteriaceae</taxon>
        <taxon>Christiangramia</taxon>
    </lineage>
</organism>
<evidence type="ECO:0000313" key="2">
    <source>
        <dbReference type="Proteomes" id="UP000298517"/>
    </source>
</evidence>
<dbReference type="PROSITE" id="PS51257">
    <property type="entry name" value="PROKAR_LIPOPROTEIN"/>
    <property type="match status" value="1"/>
</dbReference>
<dbReference type="Proteomes" id="UP000298517">
    <property type="component" value="Unassembled WGS sequence"/>
</dbReference>
<gene>
    <name evidence="1" type="ORF">E2488_11605</name>
</gene>
<reference evidence="1 2" key="1">
    <citation type="journal article" date="2011" name="J. Microbiol.">
        <title>Gramella jeungdoensis sp. nov., isolated from a solar saltern in Korea.</title>
        <authorList>
            <person name="Joung Y."/>
            <person name="Kim H."/>
            <person name="Jang T."/>
            <person name="Ahn T.S."/>
            <person name="Joh K."/>
        </authorList>
    </citation>
    <scope>NUCLEOTIDE SEQUENCE [LARGE SCALE GENOMIC DNA]</scope>
    <source>
        <strain evidence="1 2">KCTC 23123</strain>
    </source>
</reference>
<dbReference type="OrthoDB" id="679755at2"/>
<accession>A0A4Y8ASD3</accession>
<dbReference type="AlphaFoldDB" id="A0A4Y8ASD3"/>
<comment type="caution">
    <text evidence="1">The sequence shown here is derived from an EMBL/GenBank/DDBJ whole genome shotgun (WGS) entry which is preliminary data.</text>
</comment>
<keyword evidence="2" id="KW-1185">Reference proteome</keyword>
<evidence type="ECO:0000313" key="1">
    <source>
        <dbReference type="EMBL" id="TEW74110.1"/>
    </source>
</evidence>
<protein>
    <recommendedName>
        <fullName evidence="3">Lipoprotein</fullName>
    </recommendedName>
</protein>
<proteinExistence type="predicted"/>